<feature type="region of interest" description="Disordered" evidence="1">
    <location>
        <begin position="176"/>
        <end position="205"/>
    </location>
</feature>
<proteinExistence type="predicted"/>
<gene>
    <name evidence="2" type="ORF">PPACK8108_LOCUS25873</name>
</gene>
<accession>A0AAV0BSP2</accession>
<reference evidence="2" key="1">
    <citation type="submission" date="2022-06" db="EMBL/GenBank/DDBJ databases">
        <authorList>
            <consortium name="SYNGENTA / RWTH Aachen University"/>
        </authorList>
    </citation>
    <scope>NUCLEOTIDE SEQUENCE</scope>
</reference>
<dbReference type="PROSITE" id="PS00625">
    <property type="entry name" value="RCC1_1"/>
    <property type="match status" value="1"/>
</dbReference>
<evidence type="ECO:0000313" key="3">
    <source>
        <dbReference type="Proteomes" id="UP001153365"/>
    </source>
</evidence>
<evidence type="ECO:0000256" key="1">
    <source>
        <dbReference type="SAM" id="MobiDB-lite"/>
    </source>
</evidence>
<dbReference type="Proteomes" id="UP001153365">
    <property type="component" value="Unassembled WGS sequence"/>
</dbReference>
<comment type="caution">
    <text evidence="2">The sequence shown here is derived from an EMBL/GenBank/DDBJ whole genome shotgun (WGS) entry which is preliminary data.</text>
</comment>
<protein>
    <submittedName>
        <fullName evidence="2">Uncharacterized protein</fullName>
    </submittedName>
</protein>
<sequence>MNIHQENVATTTYRNESQRLTAHIFRDLSSQLAQKLEPILTLTDSAKMRSSSLLQLNLRMAPTVIKQRANSFPELERGPIDDKFMPGAVLLAGSGSEEVRELAKRLAAEELKRIDVVVVVMAKIGLLKLIGPNNRLIGLCDPPVQRNQDWYSVSPLPRTAMWASIKPISNLFRFQRTRRNSEPRDSDPRGGSAIEGQSMRQRVGGRSNWKLPTRNLFEVLGENYCHLELFQANMNMEEGINGQVWSWGINDNPALGRKTKVNSAPILSLAPIFDCLSLHHLIFESLHLLLERSDQEEEDDDDEIESLKHDKASNLKNSSISKMRRVTILKKMRRNGKRIQSASWHDDTPEEPCSTVLAMKITAKRTGQMDLLASVGKFWRWLELFKAIDGVEDVFRPTHKGMGMVDGGW</sequence>
<dbReference type="InterPro" id="IPR000408">
    <property type="entry name" value="Reg_chr_condens"/>
</dbReference>
<name>A0AAV0BSP2_PHAPC</name>
<organism evidence="2 3">
    <name type="scientific">Phakopsora pachyrhizi</name>
    <name type="common">Asian soybean rust disease fungus</name>
    <dbReference type="NCBI Taxonomy" id="170000"/>
    <lineage>
        <taxon>Eukaryota</taxon>
        <taxon>Fungi</taxon>
        <taxon>Dikarya</taxon>
        <taxon>Basidiomycota</taxon>
        <taxon>Pucciniomycotina</taxon>
        <taxon>Pucciniomycetes</taxon>
        <taxon>Pucciniales</taxon>
        <taxon>Phakopsoraceae</taxon>
        <taxon>Phakopsora</taxon>
    </lineage>
</organism>
<feature type="compositionally biased region" description="Basic and acidic residues" evidence="1">
    <location>
        <begin position="179"/>
        <end position="188"/>
    </location>
</feature>
<dbReference type="EMBL" id="CALTRL010006310">
    <property type="protein sequence ID" value="CAH7690505.1"/>
    <property type="molecule type" value="Genomic_DNA"/>
</dbReference>
<dbReference type="AlphaFoldDB" id="A0AAV0BSP2"/>
<keyword evidence="3" id="KW-1185">Reference proteome</keyword>
<evidence type="ECO:0000313" key="2">
    <source>
        <dbReference type="EMBL" id="CAH7690505.1"/>
    </source>
</evidence>